<dbReference type="InterPro" id="IPR052516">
    <property type="entry name" value="N-heterocyclic_Hydroxylase"/>
</dbReference>
<evidence type="ECO:0000313" key="3">
    <source>
        <dbReference type="Proteomes" id="UP000177515"/>
    </source>
</evidence>
<dbReference type="PIRSF" id="PIRSF036389">
    <property type="entry name" value="IOR_B"/>
    <property type="match status" value="1"/>
</dbReference>
<evidence type="ECO:0000313" key="2">
    <source>
        <dbReference type="EMBL" id="AOZ08482.1"/>
    </source>
</evidence>
<dbReference type="InterPro" id="IPR012368">
    <property type="entry name" value="OxRdtase_Mopterin-bd_su_IorB"/>
</dbReference>
<dbReference type="SUPFAM" id="SSF56003">
    <property type="entry name" value="Molybdenum cofactor-binding domain"/>
    <property type="match status" value="2"/>
</dbReference>
<keyword evidence="3" id="KW-1185">Reference proteome</keyword>
<dbReference type="InterPro" id="IPR037165">
    <property type="entry name" value="AldOxase/xan_DH_Mopterin-bd_sf"/>
</dbReference>
<proteinExistence type="predicted"/>
<dbReference type="PANTHER" id="PTHR47495">
    <property type="entry name" value="ALDEHYDE DEHYDROGENASE"/>
    <property type="match status" value="1"/>
</dbReference>
<gene>
    <name evidence="2" type="ORF">BKK80_21225</name>
</gene>
<dbReference type="Pfam" id="PF02738">
    <property type="entry name" value="MoCoBD_1"/>
    <property type="match status" value="1"/>
</dbReference>
<accession>A0ABN4TM87</accession>
<feature type="domain" description="Aldehyde oxidase/xanthine dehydrogenase a/b hammerhead" evidence="1">
    <location>
        <begin position="219"/>
        <end position="298"/>
    </location>
</feature>
<sequence length="732" mass="78993">MLPRNETALEAPASPSRRGFLRFGVAAAGALCIPLPALAGRTVDSGPHGSHELTDWIWIEADGRTRLGLSQCEVGQGVYTGLPQVLADELDADWRQVEVVFVTGRDAYRTGAAYEEPQQFVGASMSATLFYERLRIAGAQAREVLLRAGARRLDVRPSQCHTELGRVIHGASGRSLGYGELAADAARLPLNPSPRLKNEAAHKLIGRDLPRLDTPAKVDGSAEFGIDVKVPGMLVGALKMPPQVTGKVTGLRNAEAIRKMPGVRAVVQAPDAAIVVAQHYWQARKAADALELEIDPGAAQGLHSDAILAARVAALGAPGAVVATHLGSPEDTLAKAGGKMVEADYHTPYIVHATMEAVNATVHVRDDAIEVWGPIQGQDFVRNALARLFNRQPESVIVHTTFLGGSFGRKFLPDFVIHAARASAAVGQPVKVIRSREDDIRHGFYRPGVSGRFRAVLDAQGMPLAMHARVTGQSLYGVIKKERMAQNGGWDETMLEAIYDLAYQVPNLKVDMIDVKQPIPVSFLRSVGSTSSVFMLESFVNEMADAAGADPYRYRRKLLAHDPLAVRVLDAAAARAGWDSKPRPGVTRGFTFSLYTGRGEAFQTYVAMAVELERTGKTFQVRRVVCAVDAGRAINPNLIRANIEGGIGFALSNTLKSEITFQDGAVQQSNFHDFRVISLAEMPKVEVEIVASDRPPQGCGEVSLAPVAPAVAHAFYQATRQRRRAMPMSLEA</sequence>
<dbReference type="SMART" id="SM01008">
    <property type="entry name" value="Ald_Xan_dh_C"/>
    <property type="match status" value="1"/>
</dbReference>
<dbReference type="Gene3D" id="3.30.365.10">
    <property type="entry name" value="Aldehyde oxidase/xanthine dehydrogenase, molybdopterin binding domain"/>
    <property type="match status" value="4"/>
</dbReference>
<dbReference type="RefSeq" id="WP_071071089.1">
    <property type="nucleotide sequence ID" value="NZ_CP017755.1"/>
</dbReference>
<dbReference type="Pfam" id="PF20256">
    <property type="entry name" value="MoCoBD_2"/>
    <property type="match status" value="2"/>
</dbReference>
<dbReference type="InterPro" id="IPR008274">
    <property type="entry name" value="AldOxase/xan_DH_MoCoBD1"/>
</dbReference>
<dbReference type="InterPro" id="IPR000674">
    <property type="entry name" value="Ald_Oxase/Xan_DH_a/b"/>
</dbReference>
<dbReference type="Proteomes" id="UP000177515">
    <property type="component" value="Chromosome 2"/>
</dbReference>
<organism evidence="2 3">
    <name type="scientific">Cupriavidus malaysiensis</name>
    <dbReference type="NCBI Taxonomy" id="367825"/>
    <lineage>
        <taxon>Bacteria</taxon>
        <taxon>Pseudomonadati</taxon>
        <taxon>Pseudomonadota</taxon>
        <taxon>Betaproteobacteria</taxon>
        <taxon>Burkholderiales</taxon>
        <taxon>Burkholderiaceae</taxon>
        <taxon>Cupriavidus</taxon>
    </lineage>
</organism>
<dbReference type="PROSITE" id="PS51318">
    <property type="entry name" value="TAT"/>
    <property type="match status" value="1"/>
</dbReference>
<evidence type="ECO:0000259" key="1">
    <source>
        <dbReference type="SMART" id="SM01008"/>
    </source>
</evidence>
<dbReference type="InterPro" id="IPR046867">
    <property type="entry name" value="AldOxase/xan_DH_MoCoBD2"/>
</dbReference>
<name>A0ABN4TM87_9BURK</name>
<reference evidence="2 3" key="1">
    <citation type="submission" date="2016-10" db="EMBL/GenBank/DDBJ databases">
        <title>Complete genome sequences of three Cupriavidus strains isolated from various Malaysian environments.</title>
        <authorList>
            <person name="Abdullah A.A.-A."/>
            <person name="Shafie N.A.H."/>
            <person name="Lau N.S."/>
        </authorList>
    </citation>
    <scope>NUCLEOTIDE SEQUENCE [LARGE SCALE GENOMIC DNA]</scope>
    <source>
        <strain evidence="2 3">USMAA1020</strain>
    </source>
</reference>
<dbReference type="InterPro" id="IPR006311">
    <property type="entry name" value="TAT_signal"/>
</dbReference>
<dbReference type="EMBL" id="CP017755">
    <property type="protein sequence ID" value="AOZ08482.1"/>
    <property type="molecule type" value="Genomic_DNA"/>
</dbReference>
<dbReference type="Gene3D" id="3.90.1170.50">
    <property type="entry name" value="Aldehyde oxidase/xanthine dehydrogenase, a/b hammerhead"/>
    <property type="match status" value="1"/>
</dbReference>
<protein>
    <submittedName>
        <fullName evidence="2">Acylaldehyde oxidase</fullName>
    </submittedName>
</protein>
<dbReference type="PANTHER" id="PTHR47495:SF2">
    <property type="entry name" value="ALDEHYDE DEHYDROGENASE"/>
    <property type="match status" value="1"/>
</dbReference>